<dbReference type="EMBL" id="CP100355">
    <property type="protein sequence ID" value="UTF55416.1"/>
    <property type="molecule type" value="Genomic_DNA"/>
</dbReference>
<dbReference type="GO" id="GO:0016787">
    <property type="term" value="F:hydrolase activity"/>
    <property type="evidence" value="ECO:0007669"/>
    <property type="project" value="UniProtKB-KW"/>
</dbReference>
<dbReference type="AlphaFoldDB" id="A0A9E7NDN7"/>
<keyword evidence="1" id="KW-0472">Membrane</keyword>
<dbReference type="Proteomes" id="UP001056855">
    <property type="component" value="Chromosome"/>
</dbReference>
<keyword evidence="1" id="KW-0812">Transmembrane</keyword>
<name>A0A9E7NDN7_9EURY</name>
<evidence type="ECO:0000313" key="3">
    <source>
        <dbReference type="Proteomes" id="UP001056855"/>
    </source>
</evidence>
<keyword evidence="2" id="KW-0378">Hydrolase</keyword>
<protein>
    <submittedName>
        <fullName evidence="2">Metal-dependent hydrolase</fullName>
    </submittedName>
</protein>
<keyword evidence="1" id="KW-1133">Transmembrane helix</keyword>
<proteinExistence type="predicted"/>
<gene>
    <name evidence="2" type="ORF">NGM29_04050</name>
</gene>
<feature type="transmembrane region" description="Helical" evidence="1">
    <location>
        <begin position="130"/>
        <end position="147"/>
    </location>
</feature>
<feature type="transmembrane region" description="Helical" evidence="1">
    <location>
        <begin position="54"/>
        <end position="87"/>
    </location>
</feature>
<dbReference type="KEGG" id="sawl:NGM29_04050"/>
<dbReference type="RefSeq" id="WP_254160400.1">
    <property type="nucleotide sequence ID" value="NZ_CP100355.1"/>
</dbReference>
<reference evidence="2" key="1">
    <citation type="submission" date="2022-06" db="EMBL/GenBank/DDBJ databases">
        <title>Diverse halophilic archaea isolated from saline environments.</title>
        <authorList>
            <person name="Cui H.-L."/>
        </authorList>
    </citation>
    <scope>NUCLEOTIDE SEQUENCE</scope>
    <source>
        <strain evidence="2">WLHS1</strain>
    </source>
</reference>
<evidence type="ECO:0000313" key="2">
    <source>
        <dbReference type="EMBL" id="UTF55416.1"/>
    </source>
</evidence>
<keyword evidence="3" id="KW-1185">Reference proteome</keyword>
<sequence length="183" mass="19125">MATTHVFVGLALVAPAAVAVPELATPLALGAVVGGLLPDVDLVLTHRKTFHFPVFGLLAAGLAVGLAAVAPSAMTAGIAACVVSAWVHAASDALGGGPEMDPWRNPSDRAVYDHVRGAWIRPRRLIRYDGAPEDALLATVLAVPALVAFSGPVRWLIAAGVGVSLAYALFRRRLVEWVPDWIE</sequence>
<accession>A0A9E7NDN7</accession>
<dbReference type="GeneID" id="73289190"/>
<organism evidence="2 3">
    <name type="scientific">Natronosalvus rutilus</name>
    <dbReference type="NCBI Taxonomy" id="2953753"/>
    <lineage>
        <taxon>Archaea</taxon>
        <taxon>Methanobacteriati</taxon>
        <taxon>Methanobacteriota</taxon>
        <taxon>Stenosarchaea group</taxon>
        <taxon>Halobacteria</taxon>
        <taxon>Halobacteriales</taxon>
        <taxon>Natrialbaceae</taxon>
        <taxon>Natronosalvus</taxon>
    </lineage>
</organism>
<evidence type="ECO:0000256" key="1">
    <source>
        <dbReference type="SAM" id="Phobius"/>
    </source>
</evidence>